<organism evidence="2 3">
    <name type="scientific">Rhodopirellula baltica SWK14</name>
    <dbReference type="NCBI Taxonomy" id="993516"/>
    <lineage>
        <taxon>Bacteria</taxon>
        <taxon>Pseudomonadati</taxon>
        <taxon>Planctomycetota</taxon>
        <taxon>Planctomycetia</taxon>
        <taxon>Pirellulales</taxon>
        <taxon>Pirellulaceae</taxon>
        <taxon>Rhodopirellula</taxon>
    </lineage>
</organism>
<reference evidence="2 3" key="1">
    <citation type="journal article" date="2013" name="Mar. Genomics">
        <title>Expression of sulfatases in Rhodopirellula baltica and the diversity of sulfatases in the genus Rhodopirellula.</title>
        <authorList>
            <person name="Wegner C.E."/>
            <person name="Richter-Heitmann T."/>
            <person name="Klindworth A."/>
            <person name="Klockow C."/>
            <person name="Richter M."/>
            <person name="Achstetter T."/>
            <person name="Glockner F.O."/>
            <person name="Harder J."/>
        </authorList>
    </citation>
    <scope>NUCLEOTIDE SEQUENCE [LARGE SCALE GENOMIC DNA]</scope>
    <source>
        <strain evidence="2 3">SWK14</strain>
    </source>
</reference>
<protein>
    <submittedName>
        <fullName evidence="2">Uncharacterized protein</fullName>
    </submittedName>
</protein>
<dbReference type="Proteomes" id="UP000010959">
    <property type="component" value="Unassembled WGS sequence"/>
</dbReference>
<name>L7CG47_RHOBT</name>
<keyword evidence="1" id="KW-1133">Transmembrane helix</keyword>
<keyword evidence="1" id="KW-0472">Membrane</keyword>
<comment type="caution">
    <text evidence="2">The sequence shown here is derived from an EMBL/GenBank/DDBJ whole genome shotgun (WGS) entry which is preliminary data.</text>
</comment>
<gene>
    <name evidence="2" type="ORF">RBSWK_04029</name>
</gene>
<feature type="transmembrane region" description="Helical" evidence="1">
    <location>
        <begin position="30"/>
        <end position="49"/>
    </location>
</feature>
<dbReference type="PATRIC" id="fig|993516.3.peg.4311"/>
<evidence type="ECO:0000256" key="1">
    <source>
        <dbReference type="SAM" id="Phobius"/>
    </source>
</evidence>
<proteinExistence type="predicted"/>
<dbReference type="AlphaFoldDB" id="L7CG47"/>
<accession>L7CG47</accession>
<keyword evidence="1" id="KW-0812">Transmembrane</keyword>
<evidence type="ECO:0000313" key="3">
    <source>
        <dbReference type="Proteomes" id="UP000010959"/>
    </source>
</evidence>
<sequence length="101" mass="11564">MNQFISEPDYRMQIGEDYVNAYIDLLRTRIYTIVVWWFAIALACGAVFACLHERFGVSMLAYGATTLPLCMLCVHLLVRQHQRRLNTSDDSRMGSDDNPSS</sequence>
<feature type="transmembrane region" description="Helical" evidence="1">
    <location>
        <begin position="55"/>
        <end position="78"/>
    </location>
</feature>
<dbReference type="EMBL" id="AMWG01000116">
    <property type="protein sequence ID" value="ELP32031.1"/>
    <property type="molecule type" value="Genomic_DNA"/>
</dbReference>
<evidence type="ECO:0000313" key="2">
    <source>
        <dbReference type="EMBL" id="ELP32031.1"/>
    </source>
</evidence>